<protein>
    <submittedName>
        <fullName evidence="2">Uncharacterized protein</fullName>
    </submittedName>
</protein>
<sequence length="60" mass="6268">MKMNVNTLAILIPLTLYSASGISAPGYKQGATLPTTFQNTIYAVDHGVIVDDGIDDSAAL</sequence>
<evidence type="ECO:0000256" key="1">
    <source>
        <dbReference type="SAM" id="SignalP"/>
    </source>
</evidence>
<gene>
    <name evidence="2" type="ORF">VCE7224_03921</name>
</gene>
<evidence type="ECO:0000313" key="3">
    <source>
        <dbReference type="Proteomes" id="UP000092819"/>
    </source>
</evidence>
<proteinExistence type="predicted"/>
<dbReference type="Proteomes" id="UP000092819">
    <property type="component" value="Unassembled WGS sequence"/>
</dbReference>
<reference evidence="3" key="1">
    <citation type="submission" date="2016-06" db="EMBL/GenBank/DDBJ databases">
        <authorList>
            <person name="Rodrigo-Torres L."/>
            <person name="Arahal D.R."/>
        </authorList>
    </citation>
    <scope>NUCLEOTIDE SEQUENCE [LARGE SCALE GENOMIC DNA]</scope>
    <source>
        <strain evidence="3">CECT 7224</strain>
    </source>
</reference>
<evidence type="ECO:0000313" key="2">
    <source>
        <dbReference type="EMBL" id="SBT15134.1"/>
    </source>
</evidence>
<feature type="chain" id="PRO_5008676800" evidence="1">
    <location>
        <begin position="19"/>
        <end position="60"/>
    </location>
</feature>
<feature type="signal peptide" evidence="1">
    <location>
        <begin position="1"/>
        <end position="18"/>
    </location>
</feature>
<keyword evidence="1" id="KW-0732">Signal</keyword>
<accession>A0A1C3JJ59</accession>
<name>A0A1C3JJ59_9VIBR</name>
<organism evidence="2 3">
    <name type="scientific">Vibrio celticus</name>
    <dbReference type="NCBI Taxonomy" id="446372"/>
    <lineage>
        <taxon>Bacteria</taxon>
        <taxon>Pseudomonadati</taxon>
        <taxon>Pseudomonadota</taxon>
        <taxon>Gammaproteobacteria</taxon>
        <taxon>Vibrionales</taxon>
        <taxon>Vibrionaceae</taxon>
        <taxon>Vibrio</taxon>
    </lineage>
</organism>
<dbReference type="RefSeq" id="WP_139093582.1">
    <property type="nucleotide sequence ID" value="NZ_AP025464.1"/>
</dbReference>
<dbReference type="EMBL" id="FLQZ01000108">
    <property type="protein sequence ID" value="SBT15134.1"/>
    <property type="molecule type" value="Genomic_DNA"/>
</dbReference>
<keyword evidence="3" id="KW-1185">Reference proteome</keyword>
<dbReference type="AlphaFoldDB" id="A0A1C3JJ59"/>